<protein>
    <recommendedName>
        <fullName evidence="3">Decarboxylase</fullName>
    </recommendedName>
</protein>
<comment type="caution">
    <text evidence="1">The sequence shown here is derived from an EMBL/GenBank/DDBJ whole genome shotgun (WGS) entry which is preliminary data.</text>
</comment>
<organism evidence="1 2">
    <name type="scientific">Enterocloster alcoholdehydrogenati</name>
    <dbReference type="NCBI Taxonomy" id="2547410"/>
    <lineage>
        <taxon>Bacteria</taxon>
        <taxon>Bacillati</taxon>
        <taxon>Bacillota</taxon>
        <taxon>Clostridia</taxon>
        <taxon>Lachnospirales</taxon>
        <taxon>Lachnospiraceae</taxon>
        <taxon>Enterocloster</taxon>
    </lineage>
</organism>
<proteinExistence type="predicted"/>
<evidence type="ECO:0000313" key="1">
    <source>
        <dbReference type="EMBL" id="GAA6269486.1"/>
    </source>
</evidence>
<evidence type="ECO:0000313" key="2">
    <source>
        <dbReference type="Proteomes" id="UP001600894"/>
    </source>
</evidence>
<dbReference type="Proteomes" id="UP001600894">
    <property type="component" value="Unassembled WGS sequence"/>
</dbReference>
<keyword evidence="2" id="KW-1185">Reference proteome</keyword>
<accession>A0ABQ0AZQ8</accession>
<reference evidence="1 2" key="1">
    <citation type="submission" date="2024-04" db="EMBL/GenBank/DDBJ databases">
        <title>Defined microbial consortia suppress multidrug-resistant proinflammatory Enterobacteriaceae via ecological control.</title>
        <authorList>
            <person name="Furuichi M."/>
            <person name="Kawaguchi T."/>
            <person name="Pust M."/>
            <person name="Yasuma K."/>
            <person name="Plichta D."/>
            <person name="Hasegawa N."/>
            <person name="Ohya T."/>
            <person name="Bhattarai S."/>
            <person name="Sasajima S."/>
            <person name="Aoto Y."/>
            <person name="Tuganbaev T."/>
            <person name="Yaginuma M."/>
            <person name="Ueda M."/>
            <person name="Okahashi N."/>
            <person name="Amafuji K."/>
            <person name="Kiridooshi Y."/>
            <person name="Sugita K."/>
            <person name="Strazar M."/>
            <person name="Skelly A."/>
            <person name="Suda W."/>
            <person name="Hattori M."/>
            <person name="Nakamoto N."/>
            <person name="Caballero S."/>
            <person name="Norman J."/>
            <person name="Olle B."/>
            <person name="Tanoue T."/>
            <person name="Arita M."/>
            <person name="Bucci V."/>
            <person name="Atarashi K."/>
            <person name="Xavier R."/>
            <person name="Honda K."/>
        </authorList>
    </citation>
    <scope>NUCLEOTIDE SEQUENCE [LARGE SCALE GENOMIC DNA]</scope>
    <source>
        <strain evidence="2">f13</strain>
    </source>
</reference>
<evidence type="ECO:0008006" key="3">
    <source>
        <dbReference type="Google" id="ProtNLM"/>
    </source>
</evidence>
<gene>
    <name evidence="1" type="ORF">F130042H8_25460</name>
</gene>
<dbReference type="EMBL" id="BAABXL010000001">
    <property type="protein sequence ID" value="GAA6269486.1"/>
    <property type="molecule type" value="Genomic_DNA"/>
</dbReference>
<sequence>MDEMEKALREELEKHLDTLRRNLEVVPMDVLKTKYKKPYQELKESICKAATAYTRHVSLGGIRIKQKYGDEATSYANEAVKDSQCLKRISEAAFDRQDMNEIAALAKQLREEILQVLHVFYLQHMCIYVSKECMSDHHLAPEVYNDATAQVWRNGEWQTMEDTSCGALLPVEVIYEVPGPVEAAA</sequence>
<dbReference type="RefSeq" id="WP_347128378.1">
    <property type="nucleotide sequence ID" value="NZ_BAABXL010000001.1"/>
</dbReference>
<name>A0ABQ0AZQ8_9FIRM</name>